<accession>A0A914NSP4</accession>
<protein>
    <submittedName>
        <fullName evidence="2">Uncharacterized protein</fullName>
    </submittedName>
</protein>
<sequence>MEQIFENKLRFLEWYIGFELVELINAAGIEGISDLEICTEDQLFKNVNELNKESEFSDLEANQHLSFQKTLLPTFSNKFRNFENIRKENTVKYSKSNIRIYKKEVMYTNGRPDRDLQTFIK</sequence>
<dbReference type="Proteomes" id="UP000887563">
    <property type="component" value="Unplaced"/>
</dbReference>
<dbReference type="AlphaFoldDB" id="A0A914NSP4"/>
<organism evidence="1 2">
    <name type="scientific">Meloidogyne incognita</name>
    <name type="common">Southern root-knot nematode worm</name>
    <name type="synonym">Oxyuris incognita</name>
    <dbReference type="NCBI Taxonomy" id="6306"/>
    <lineage>
        <taxon>Eukaryota</taxon>
        <taxon>Metazoa</taxon>
        <taxon>Ecdysozoa</taxon>
        <taxon>Nematoda</taxon>
        <taxon>Chromadorea</taxon>
        <taxon>Rhabditida</taxon>
        <taxon>Tylenchina</taxon>
        <taxon>Tylenchomorpha</taxon>
        <taxon>Tylenchoidea</taxon>
        <taxon>Meloidogynidae</taxon>
        <taxon>Meloidogyninae</taxon>
        <taxon>Meloidogyne</taxon>
        <taxon>Meloidogyne incognita group</taxon>
    </lineage>
</organism>
<dbReference type="WBParaSite" id="Minc3s10017g43716">
    <property type="protein sequence ID" value="Minc3s10017g43716"/>
    <property type="gene ID" value="Minc3s10017g43716"/>
</dbReference>
<evidence type="ECO:0000313" key="2">
    <source>
        <dbReference type="WBParaSite" id="Minc3s10017g43716"/>
    </source>
</evidence>
<keyword evidence="1" id="KW-1185">Reference proteome</keyword>
<proteinExistence type="predicted"/>
<evidence type="ECO:0000313" key="1">
    <source>
        <dbReference type="Proteomes" id="UP000887563"/>
    </source>
</evidence>
<reference evidence="2" key="1">
    <citation type="submission" date="2022-11" db="UniProtKB">
        <authorList>
            <consortium name="WormBaseParasite"/>
        </authorList>
    </citation>
    <scope>IDENTIFICATION</scope>
</reference>
<name>A0A914NSP4_MELIC</name>